<dbReference type="AlphaFoldDB" id="A0A0V0GJ93"/>
<reference evidence="1" key="1">
    <citation type="submission" date="2015-12" db="EMBL/GenBank/DDBJ databases">
        <title>Gene expression during late stages of embryo sac development: a critical building block for successful pollen-pistil interactions.</title>
        <authorList>
            <person name="Liu Y."/>
            <person name="Joly V."/>
            <person name="Sabar M."/>
            <person name="Matton D.P."/>
        </authorList>
    </citation>
    <scope>NUCLEOTIDE SEQUENCE</scope>
</reference>
<proteinExistence type="predicted"/>
<organism evidence="1">
    <name type="scientific">Solanum chacoense</name>
    <name type="common">Chaco potato</name>
    <dbReference type="NCBI Taxonomy" id="4108"/>
    <lineage>
        <taxon>Eukaryota</taxon>
        <taxon>Viridiplantae</taxon>
        <taxon>Streptophyta</taxon>
        <taxon>Embryophyta</taxon>
        <taxon>Tracheophyta</taxon>
        <taxon>Spermatophyta</taxon>
        <taxon>Magnoliopsida</taxon>
        <taxon>eudicotyledons</taxon>
        <taxon>Gunneridae</taxon>
        <taxon>Pentapetalae</taxon>
        <taxon>asterids</taxon>
        <taxon>lamiids</taxon>
        <taxon>Solanales</taxon>
        <taxon>Solanaceae</taxon>
        <taxon>Solanoideae</taxon>
        <taxon>Solaneae</taxon>
        <taxon>Solanum</taxon>
    </lineage>
</organism>
<name>A0A0V0GJ93_SOLCH</name>
<protein>
    <submittedName>
        <fullName evidence="1">Putative ovule protein</fullName>
    </submittedName>
</protein>
<accession>A0A0V0GJ93</accession>
<feature type="non-terminal residue" evidence="1">
    <location>
        <position position="1"/>
    </location>
</feature>
<dbReference type="EMBL" id="GEDG01037138">
    <property type="protein sequence ID" value="JAP08308.1"/>
    <property type="molecule type" value="Transcribed_RNA"/>
</dbReference>
<sequence length="70" mass="8395">KKKKKKKLKEKSNLHLHLCPCGQLINEVLWLVILSNRSDYISSLAGKRVWLQLCHFYKDLVQLRIYFVRL</sequence>
<evidence type="ECO:0000313" key="1">
    <source>
        <dbReference type="EMBL" id="JAP08308.1"/>
    </source>
</evidence>